<name>A0A150FXY6_GONPE</name>
<feature type="compositionally biased region" description="Polar residues" evidence="1">
    <location>
        <begin position="1"/>
        <end position="13"/>
    </location>
</feature>
<protein>
    <submittedName>
        <fullName evidence="2">Uncharacterized protein</fullName>
    </submittedName>
</protein>
<dbReference type="Proteomes" id="UP000075714">
    <property type="component" value="Unassembled WGS sequence"/>
</dbReference>
<feature type="region of interest" description="Disordered" evidence="1">
    <location>
        <begin position="219"/>
        <end position="250"/>
    </location>
</feature>
<evidence type="ECO:0000313" key="2">
    <source>
        <dbReference type="EMBL" id="KXZ42482.1"/>
    </source>
</evidence>
<gene>
    <name evidence="2" type="ORF">GPECTOR_142g703</name>
</gene>
<comment type="caution">
    <text evidence="2">The sequence shown here is derived from an EMBL/GenBank/DDBJ whole genome shotgun (WGS) entry which is preliminary data.</text>
</comment>
<reference evidence="3" key="1">
    <citation type="journal article" date="2016" name="Nat. Commun.">
        <title>The Gonium pectorale genome demonstrates co-option of cell cycle regulation during the evolution of multicellularity.</title>
        <authorList>
            <person name="Hanschen E.R."/>
            <person name="Marriage T.N."/>
            <person name="Ferris P.J."/>
            <person name="Hamaji T."/>
            <person name="Toyoda A."/>
            <person name="Fujiyama A."/>
            <person name="Neme R."/>
            <person name="Noguchi H."/>
            <person name="Minakuchi Y."/>
            <person name="Suzuki M."/>
            <person name="Kawai-Toyooka H."/>
            <person name="Smith D.R."/>
            <person name="Sparks H."/>
            <person name="Anderson J."/>
            <person name="Bakaric R."/>
            <person name="Luria V."/>
            <person name="Karger A."/>
            <person name="Kirschner M.W."/>
            <person name="Durand P.M."/>
            <person name="Michod R.E."/>
            <person name="Nozaki H."/>
            <person name="Olson B.J."/>
        </authorList>
    </citation>
    <scope>NUCLEOTIDE SEQUENCE [LARGE SCALE GENOMIC DNA]</scope>
    <source>
        <strain evidence="3">NIES-2863</strain>
    </source>
</reference>
<evidence type="ECO:0000313" key="3">
    <source>
        <dbReference type="Proteomes" id="UP000075714"/>
    </source>
</evidence>
<dbReference type="EMBL" id="LSYV01000142">
    <property type="protein sequence ID" value="KXZ42482.1"/>
    <property type="molecule type" value="Genomic_DNA"/>
</dbReference>
<evidence type="ECO:0000256" key="1">
    <source>
        <dbReference type="SAM" id="MobiDB-lite"/>
    </source>
</evidence>
<feature type="region of interest" description="Disordered" evidence="1">
    <location>
        <begin position="1"/>
        <end position="21"/>
    </location>
</feature>
<feature type="region of interest" description="Disordered" evidence="1">
    <location>
        <begin position="417"/>
        <end position="436"/>
    </location>
</feature>
<feature type="compositionally biased region" description="Acidic residues" evidence="1">
    <location>
        <begin position="237"/>
        <end position="247"/>
    </location>
</feature>
<sequence length="499" mass="50816">MLPPRSSSDSQRPNPGPSSDYAEHVRRLAELAWRTGDPAADAPHQRQSRENRQRVLAAVWMANRHAAGADWLSVRDLASYLFAADPAFWGAPKATDRVTLRELLTHTDSRGVFELRRNRDAATARPNDMVRLCEGALVASFAAAQSDPDAVAASAEGLLRPQYMCLRPAAGPAAAPAAPAAAAAAAAAAQRSAARSGSIAGPAAAAAAAGAAGEALRRRAGGTPGAVRGKSSPDFADGGEAEADGDERELGGSVSVEFVRALCDELWPPAHDDPHLSAARALRRGAAAWLFSCGAVRRRGALPLSTLRRHLEEAAQLHHAWDGAGPDPGQARARALRSLAPLLTAPDSRGTFRLAPVGPNDVEAVFLHLDSMRAATSGGGGIGGGIDGAAAAGGSIAVVAGGRSPAQPPQVRALGLGGRASPASAGGADSGMGGCGGRSEPDWWHLESATKLACDQSLRGRVWRLAAAVLAPLSGGPCGCRSMGLVGAGERPGRGGAAP</sequence>
<dbReference type="AlphaFoldDB" id="A0A150FXY6"/>
<keyword evidence="3" id="KW-1185">Reference proteome</keyword>
<organism evidence="2 3">
    <name type="scientific">Gonium pectorale</name>
    <name type="common">Green alga</name>
    <dbReference type="NCBI Taxonomy" id="33097"/>
    <lineage>
        <taxon>Eukaryota</taxon>
        <taxon>Viridiplantae</taxon>
        <taxon>Chlorophyta</taxon>
        <taxon>core chlorophytes</taxon>
        <taxon>Chlorophyceae</taxon>
        <taxon>CS clade</taxon>
        <taxon>Chlamydomonadales</taxon>
        <taxon>Volvocaceae</taxon>
        <taxon>Gonium</taxon>
    </lineage>
</organism>
<proteinExistence type="predicted"/>
<accession>A0A150FXY6</accession>